<comment type="caution">
    <text evidence="1">The sequence shown here is derived from an EMBL/GenBank/DDBJ whole genome shotgun (WGS) entry which is preliminary data.</text>
</comment>
<evidence type="ECO:0000313" key="2">
    <source>
        <dbReference type="Proteomes" id="UP001226577"/>
    </source>
</evidence>
<reference evidence="1 2" key="1">
    <citation type="submission" date="2023-07" db="EMBL/GenBank/DDBJ databases">
        <title>Sorghum-associated microbial communities from plants grown in Nebraska, USA.</title>
        <authorList>
            <person name="Schachtman D."/>
        </authorList>
    </citation>
    <scope>NUCLEOTIDE SEQUENCE [LARGE SCALE GENOMIC DNA]</scope>
    <source>
        <strain evidence="1 2">CC222</strain>
    </source>
</reference>
<accession>A0ABT9S0N7</accession>
<dbReference type="EMBL" id="JAUSRE010000022">
    <property type="protein sequence ID" value="MDP9890034.1"/>
    <property type="molecule type" value="Genomic_DNA"/>
</dbReference>
<sequence>MLELREAAQFDRGALGWGEWKDAALRDSKEEFSFFEEGEEVARIRIYPQYRLRAPYEELPPGVYVCVDLVVVRSDKRGKRRGPEAVALVSGHEKLPIGGHESARWRPAELPAGGHEICPLPYLFLPRL</sequence>
<dbReference type="RefSeq" id="WP_307310909.1">
    <property type="nucleotide sequence ID" value="NZ_JAUSRE010000022.1"/>
</dbReference>
<name>A0ABT9S0N7_9MICC</name>
<organism evidence="1 2">
    <name type="scientific">Pseudarthrobacter enclensis</name>
    <dbReference type="NCBI Taxonomy" id="993070"/>
    <lineage>
        <taxon>Bacteria</taxon>
        <taxon>Bacillati</taxon>
        <taxon>Actinomycetota</taxon>
        <taxon>Actinomycetes</taxon>
        <taxon>Micrococcales</taxon>
        <taxon>Micrococcaceae</taxon>
        <taxon>Pseudarthrobacter</taxon>
    </lineage>
</organism>
<evidence type="ECO:0000313" key="1">
    <source>
        <dbReference type="EMBL" id="MDP9890034.1"/>
    </source>
</evidence>
<keyword evidence="2" id="KW-1185">Reference proteome</keyword>
<protein>
    <submittedName>
        <fullName evidence="1">Uncharacterized protein</fullName>
    </submittedName>
</protein>
<proteinExistence type="predicted"/>
<dbReference type="Proteomes" id="UP001226577">
    <property type="component" value="Unassembled WGS sequence"/>
</dbReference>
<gene>
    <name evidence="1" type="ORF">J2X98_003646</name>
</gene>